<dbReference type="STRING" id="37001.A0A1A9WT61"/>
<evidence type="ECO:0000256" key="4">
    <source>
        <dbReference type="ARBA" id="ARBA00022928"/>
    </source>
</evidence>
<comment type="function">
    <text evidence="1">JanA and janB regulate somatic sex differentiation.</text>
</comment>
<dbReference type="AlphaFoldDB" id="A0A1A9WT61"/>
<dbReference type="InterPro" id="IPR038596">
    <property type="entry name" value="Janus_sf"/>
</dbReference>
<feature type="active site" description="Proton acceptor" evidence="6">
    <location>
        <position position="51"/>
    </location>
</feature>
<protein>
    <recommendedName>
        <fullName evidence="5">Sex-regulated protein janus-B</fullName>
    </recommendedName>
</protein>
<reference evidence="9" key="1">
    <citation type="submission" date="2014-03" db="EMBL/GenBank/DDBJ databases">
        <authorList>
            <person name="Aksoy S."/>
            <person name="Warren W."/>
            <person name="Wilson R.K."/>
        </authorList>
    </citation>
    <scope>NUCLEOTIDE SEQUENCE [LARGE SCALE GENOMIC DNA]</scope>
    <source>
        <strain evidence="9">IAEA</strain>
    </source>
</reference>
<reference evidence="8" key="2">
    <citation type="submission" date="2020-05" db="UniProtKB">
        <authorList>
            <consortium name="EnsemblMetazoa"/>
        </authorList>
    </citation>
    <scope>IDENTIFICATION</scope>
    <source>
        <strain evidence="8">IAEA</strain>
    </source>
</reference>
<sequence length="120" mass="13341">MANAKLEAVPSVDIEEGVFKYVLIKIKDKGTCDDAASFKTIVRGYKDCQWHSDIFERINASCQIMGLEAEVLGGGKIEHDPSAKKIKVYGQSQGYGKADHEETKKILLSQYPNYTIQIAD</sequence>
<evidence type="ECO:0000313" key="9">
    <source>
        <dbReference type="Proteomes" id="UP000091820"/>
    </source>
</evidence>
<dbReference type="Gene3D" id="3.50.20.20">
    <property type="entry name" value="Janus/Ocnus"/>
    <property type="match status" value="1"/>
</dbReference>
<dbReference type="GO" id="GO:0030154">
    <property type="term" value="P:cell differentiation"/>
    <property type="evidence" value="ECO:0007669"/>
    <property type="project" value="UniProtKB-KW"/>
</dbReference>
<evidence type="ECO:0000313" key="8">
    <source>
        <dbReference type="EnsemblMetazoa" id="GBRI031024-PA"/>
    </source>
</evidence>
<dbReference type="PANTHER" id="PTHR12258">
    <property type="entry name" value="JANUS-A/JANUS-B"/>
    <property type="match status" value="1"/>
</dbReference>
<evidence type="ECO:0000256" key="7">
    <source>
        <dbReference type="PIRSR" id="PIRSR607702-2"/>
    </source>
</evidence>
<dbReference type="VEuPathDB" id="VectorBase:GBRI031024"/>
<dbReference type="Proteomes" id="UP000091820">
    <property type="component" value="Unassembled WGS sequence"/>
</dbReference>
<dbReference type="GO" id="GO:0005829">
    <property type="term" value="C:cytosol"/>
    <property type="evidence" value="ECO:0007669"/>
    <property type="project" value="TreeGrafter"/>
</dbReference>
<accession>A0A1A9WT61</accession>
<evidence type="ECO:0000256" key="1">
    <source>
        <dbReference type="ARBA" id="ARBA00002508"/>
    </source>
</evidence>
<dbReference type="GO" id="GO:0101006">
    <property type="term" value="F:protein histidine phosphatase activity"/>
    <property type="evidence" value="ECO:0007669"/>
    <property type="project" value="TreeGrafter"/>
</dbReference>
<proteinExistence type="inferred from homology"/>
<keyword evidence="4" id="KW-0726">Sexual differentiation</keyword>
<keyword evidence="9" id="KW-1185">Reference proteome</keyword>
<dbReference type="GO" id="GO:0007548">
    <property type="term" value="P:sex differentiation"/>
    <property type="evidence" value="ECO:0007669"/>
    <property type="project" value="UniProtKB-KW"/>
</dbReference>
<dbReference type="EnsemblMetazoa" id="GBRI031024-RA">
    <property type="protein sequence ID" value="GBRI031024-PA"/>
    <property type="gene ID" value="GBRI031024"/>
</dbReference>
<dbReference type="FunFam" id="3.50.20.20:FF:000002">
    <property type="entry name" value="Sex-regulated protein janus-B"/>
    <property type="match status" value="1"/>
</dbReference>
<evidence type="ECO:0000256" key="6">
    <source>
        <dbReference type="PIRSR" id="PIRSR607702-1"/>
    </source>
</evidence>
<dbReference type="PANTHER" id="PTHR12258:SF5">
    <property type="entry name" value="BCDNA.GH02250-RELATED"/>
    <property type="match status" value="1"/>
</dbReference>
<dbReference type="InterPro" id="IPR007702">
    <property type="entry name" value="Janus"/>
</dbReference>
<organism evidence="8 9">
    <name type="scientific">Glossina brevipalpis</name>
    <dbReference type="NCBI Taxonomy" id="37001"/>
    <lineage>
        <taxon>Eukaryota</taxon>
        <taxon>Metazoa</taxon>
        <taxon>Ecdysozoa</taxon>
        <taxon>Arthropoda</taxon>
        <taxon>Hexapoda</taxon>
        <taxon>Insecta</taxon>
        <taxon>Pterygota</taxon>
        <taxon>Neoptera</taxon>
        <taxon>Endopterygota</taxon>
        <taxon>Diptera</taxon>
        <taxon>Brachycera</taxon>
        <taxon>Muscomorpha</taxon>
        <taxon>Hippoboscoidea</taxon>
        <taxon>Glossinidae</taxon>
        <taxon>Glossina</taxon>
    </lineage>
</organism>
<dbReference type="Pfam" id="PF05005">
    <property type="entry name" value="Ocnus"/>
    <property type="match status" value="1"/>
</dbReference>
<evidence type="ECO:0000256" key="5">
    <source>
        <dbReference type="ARBA" id="ARBA00068496"/>
    </source>
</evidence>
<evidence type="ECO:0000256" key="3">
    <source>
        <dbReference type="ARBA" id="ARBA00022782"/>
    </source>
</evidence>
<comment type="similarity">
    <text evidence="2">Belongs to the janus family.</text>
</comment>
<keyword evidence="3" id="KW-0221">Differentiation</keyword>
<dbReference type="SUPFAM" id="SSF143724">
    <property type="entry name" value="PHP14-like"/>
    <property type="match status" value="1"/>
</dbReference>
<feature type="binding site" evidence="7">
    <location>
        <position position="20"/>
    </location>
    <ligand>
        <name>substrate</name>
    </ligand>
</feature>
<evidence type="ECO:0000256" key="2">
    <source>
        <dbReference type="ARBA" id="ARBA00010971"/>
    </source>
</evidence>
<name>A0A1A9WT61_9MUSC</name>